<dbReference type="PANTHER" id="PTHR42783:SF3">
    <property type="entry name" value="GLUTAMATE SYNTHASE [NADPH] SMALL CHAIN-RELATED"/>
    <property type="match status" value="1"/>
</dbReference>
<dbReference type="PRINTS" id="PR00469">
    <property type="entry name" value="PNDRDTASEII"/>
</dbReference>
<evidence type="ECO:0000313" key="7">
    <source>
        <dbReference type="EMBL" id="VFJ58356.1"/>
    </source>
</evidence>
<evidence type="ECO:0000259" key="6">
    <source>
        <dbReference type="Pfam" id="PF14691"/>
    </source>
</evidence>
<dbReference type="Pfam" id="PF07992">
    <property type="entry name" value="Pyr_redox_2"/>
    <property type="match status" value="1"/>
</dbReference>
<dbReference type="Pfam" id="PF02754">
    <property type="entry name" value="CCG"/>
    <property type="match status" value="2"/>
</dbReference>
<dbReference type="InterPro" id="IPR004017">
    <property type="entry name" value="Cys_rich_dom"/>
</dbReference>
<dbReference type="PROSITE" id="PS00198">
    <property type="entry name" value="4FE4S_FER_1"/>
    <property type="match status" value="1"/>
</dbReference>
<feature type="domain" description="Cysteine-rich" evidence="4">
    <location>
        <begin position="740"/>
        <end position="820"/>
    </location>
</feature>
<dbReference type="InterPro" id="IPR036188">
    <property type="entry name" value="FAD/NAD-bd_sf"/>
</dbReference>
<dbReference type="Gene3D" id="1.10.1060.10">
    <property type="entry name" value="Alpha-helical ferredoxin"/>
    <property type="match status" value="2"/>
</dbReference>
<dbReference type="SUPFAM" id="SSF51971">
    <property type="entry name" value="Nucleotide-binding domain"/>
    <property type="match status" value="1"/>
</dbReference>
<reference evidence="7" key="1">
    <citation type="submission" date="2019-02" db="EMBL/GenBank/DDBJ databases">
        <authorList>
            <person name="Gruber-Vodicka R. H."/>
            <person name="Seah K. B. B."/>
        </authorList>
    </citation>
    <scope>NUCLEOTIDE SEQUENCE</scope>
    <source>
        <strain evidence="7">BECK_BZ15</strain>
    </source>
</reference>
<evidence type="ECO:0000256" key="1">
    <source>
        <dbReference type="ARBA" id="ARBA00022723"/>
    </source>
</evidence>
<evidence type="ECO:0000256" key="2">
    <source>
        <dbReference type="ARBA" id="ARBA00023004"/>
    </source>
</evidence>
<protein>
    <submittedName>
        <fullName evidence="7">NADPH-dependent glutamate synthase beta chain</fullName>
    </submittedName>
</protein>
<dbReference type="AlphaFoldDB" id="A0A450SWQ1"/>
<feature type="domain" description="FAD/NAD(P)-binding" evidence="5">
    <location>
        <begin position="131"/>
        <end position="424"/>
    </location>
</feature>
<dbReference type="Pfam" id="PF14691">
    <property type="entry name" value="Fer4_20"/>
    <property type="match status" value="1"/>
</dbReference>
<gene>
    <name evidence="7" type="ORF">BECKFW1821A_GA0114235_10818</name>
</gene>
<dbReference type="PANTHER" id="PTHR42783">
    <property type="entry name" value="GLUTAMATE SYNTHASE [NADPH] SMALL CHAIN"/>
    <property type="match status" value="1"/>
</dbReference>
<keyword evidence="3" id="KW-0411">Iron-sulfur</keyword>
<dbReference type="GO" id="GO:0051536">
    <property type="term" value="F:iron-sulfur cluster binding"/>
    <property type="evidence" value="ECO:0007669"/>
    <property type="project" value="UniProtKB-KW"/>
</dbReference>
<keyword evidence="1" id="KW-0479">Metal-binding</keyword>
<feature type="domain" description="Cysteine-rich" evidence="4">
    <location>
        <begin position="627"/>
        <end position="705"/>
    </location>
</feature>
<dbReference type="InterPro" id="IPR023753">
    <property type="entry name" value="FAD/NAD-binding_dom"/>
</dbReference>
<dbReference type="PRINTS" id="PR00368">
    <property type="entry name" value="FADPNR"/>
</dbReference>
<keyword evidence="2" id="KW-0408">Iron</keyword>
<dbReference type="Gene3D" id="3.50.50.60">
    <property type="entry name" value="FAD/NAD(P)-binding domain"/>
    <property type="match status" value="2"/>
</dbReference>
<feature type="domain" description="Dihydroprymidine dehydrogenase" evidence="6">
    <location>
        <begin position="24"/>
        <end position="115"/>
    </location>
</feature>
<dbReference type="InterPro" id="IPR009051">
    <property type="entry name" value="Helical_ferredxn"/>
</dbReference>
<evidence type="ECO:0000259" key="5">
    <source>
        <dbReference type="Pfam" id="PF07992"/>
    </source>
</evidence>
<dbReference type="InterPro" id="IPR028261">
    <property type="entry name" value="DPD_II"/>
</dbReference>
<evidence type="ECO:0000256" key="3">
    <source>
        <dbReference type="ARBA" id="ARBA00023014"/>
    </source>
</evidence>
<sequence>MGLITATSNRLPNLNDRYSQPGMTNHATLIAERCLGNEPAHCQAACPLHIDNRRMMTLIGEGRFDEALAVVEDKLPFPRILGRICSRPCEAACKREKLDEAVAICDLKRFVADRRGAKTTLPAPGPERQERIAIVGGGPAGIMTAMELRKMGYPVILFEASHVLGGAVHQYIPRYRLPRELIEEEFGRLPELGVKVRFGVRLGRELDLAALRASFQAVLLALGAHASIALGIPGEQFSGVYSALDLLGRVNSGRSPVIGSRVAIIGGGDAAIDAARTARRLGATRITVFYRRSPKEIRVSPKELRDAEEEGIRFHYLAIPKAIHGGPHVQSLECLRMSLGPVDASGRRQPIPVSGSEFQVPVDNVVVAIGQRVASGDWSEGLEITPQGTIRVHPVTLQTNLPNVFAAGDVAHGADTVVNALAAGRHAALSMDHWLRGQPFDEVSQALVAWDSRLRMEVRHAPMMPRQRMPQLPLEERFDWPMDQRPERRTDGFDTVDLGFTAEAARIEARRCLSCECRKCIESCNHPRSWESPLELVATLAMIPDDPSDRNRQLPYACNLCGSCAQACPEDLDIGAMMLAAREQLVATGHAPLPLHRPVSNHQRWSTSRLFTLSRAPRGHRECDQVFFPGCGLPAYSPRLVSRAYHYLRQHLPNTGIVLDCCGAPTRVLGDRAGFSRNRRRMVDAIRRLGTNRVILACPNCQYTIGTYFPELEVTNLYRLMNRLGPPTASVLHPGATFSIHDSCVTRYDAELQGSIRELVHGAGYEIREMTYSGEQTRCCGSGGMARYLDPEGLAPSIRRRTDQTPHDILTYCAGCRSTLASVGKPTLHILDLFFNSPWEMDKSKTGKGGISGWLNRGKTKIRLGRGSD</sequence>
<proteinExistence type="predicted"/>
<dbReference type="GO" id="GO:0046872">
    <property type="term" value="F:metal ion binding"/>
    <property type="evidence" value="ECO:0007669"/>
    <property type="project" value="UniProtKB-KW"/>
</dbReference>
<dbReference type="SUPFAM" id="SSF46548">
    <property type="entry name" value="alpha-helical ferredoxin"/>
    <property type="match status" value="2"/>
</dbReference>
<name>A0A450SWQ1_9GAMM</name>
<dbReference type="GO" id="GO:0016491">
    <property type="term" value="F:oxidoreductase activity"/>
    <property type="evidence" value="ECO:0007669"/>
    <property type="project" value="InterPro"/>
</dbReference>
<accession>A0A450SWQ1</accession>
<organism evidence="7">
    <name type="scientific">Candidatus Kentrum sp. FW</name>
    <dbReference type="NCBI Taxonomy" id="2126338"/>
    <lineage>
        <taxon>Bacteria</taxon>
        <taxon>Pseudomonadati</taxon>
        <taxon>Pseudomonadota</taxon>
        <taxon>Gammaproteobacteria</taxon>
        <taxon>Candidatus Kentrum</taxon>
    </lineage>
</organism>
<evidence type="ECO:0000259" key="4">
    <source>
        <dbReference type="Pfam" id="PF02754"/>
    </source>
</evidence>
<dbReference type="EMBL" id="CAADEW010000081">
    <property type="protein sequence ID" value="VFJ58356.1"/>
    <property type="molecule type" value="Genomic_DNA"/>
</dbReference>
<dbReference type="InterPro" id="IPR017900">
    <property type="entry name" value="4Fe4S_Fe_S_CS"/>
</dbReference>